<evidence type="ECO:0000313" key="12">
    <source>
        <dbReference type="Proteomes" id="UP000531151"/>
    </source>
</evidence>
<reference evidence="11 12" key="1">
    <citation type="submission" date="2019-09" db="EMBL/GenBank/DDBJ databases">
        <title>Bird 10,000 Genomes (B10K) Project - Family phase.</title>
        <authorList>
            <person name="Zhang G."/>
        </authorList>
    </citation>
    <scope>NUCLEOTIDE SEQUENCE [LARGE SCALE GENOMIC DNA]</scope>
    <source>
        <strain evidence="11">B10K-CU-031-07</strain>
        <tissue evidence="11">Muscle</tissue>
    </source>
</reference>
<keyword evidence="7" id="KW-0695">RNA-directed DNA polymerase</keyword>
<keyword evidence="6" id="KW-0378">Hydrolase</keyword>
<dbReference type="Pfam" id="PF02022">
    <property type="entry name" value="Integrase_Zn"/>
    <property type="match status" value="1"/>
</dbReference>
<dbReference type="Gene3D" id="3.30.420.10">
    <property type="entry name" value="Ribonuclease H-like superfamily/Ribonuclease H"/>
    <property type="match status" value="1"/>
</dbReference>
<evidence type="ECO:0000256" key="3">
    <source>
        <dbReference type="ARBA" id="ARBA00022722"/>
    </source>
</evidence>
<protein>
    <submittedName>
        <fullName evidence="11">POL1 protein</fullName>
    </submittedName>
</protein>
<feature type="non-terminal residue" evidence="11">
    <location>
        <position position="146"/>
    </location>
</feature>
<dbReference type="OrthoDB" id="9350948at2759"/>
<dbReference type="EMBL" id="VWPV01028632">
    <property type="protein sequence ID" value="NWH65778.1"/>
    <property type="molecule type" value="Genomic_DNA"/>
</dbReference>
<keyword evidence="8" id="KW-0863">Zinc-finger</keyword>
<evidence type="ECO:0000259" key="9">
    <source>
        <dbReference type="PROSITE" id="PS50876"/>
    </source>
</evidence>
<gene>
    <name evidence="11" type="primary">Pol_5</name>
    <name evidence="11" type="ORF">GEOCAL_R14375</name>
</gene>
<name>A0A7K4JKE0_GEOCA</name>
<evidence type="ECO:0000256" key="7">
    <source>
        <dbReference type="ARBA" id="ARBA00022918"/>
    </source>
</evidence>
<dbReference type="PANTHER" id="PTHR41694">
    <property type="entry name" value="ENDOGENOUS RETROVIRUS GROUP K MEMBER POL PROTEIN"/>
    <property type="match status" value="1"/>
</dbReference>
<dbReference type="GO" id="GO:0003964">
    <property type="term" value="F:RNA-directed DNA polymerase activity"/>
    <property type="evidence" value="ECO:0007669"/>
    <property type="project" value="UniProtKB-KW"/>
</dbReference>
<evidence type="ECO:0000313" key="11">
    <source>
        <dbReference type="EMBL" id="NWH65778.1"/>
    </source>
</evidence>
<keyword evidence="8" id="KW-0862">Zinc</keyword>
<proteinExistence type="predicted"/>
<dbReference type="Gene3D" id="1.10.10.200">
    <property type="match status" value="1"/>
</dbReference>
<keyword evidence="5" id="KW-0255">Endonuclease</keyword>
<dbReference type="Proteomes" id="UP000531151">
    <property type="component" value="Unassembled WGS sequence"/>
</dbReference>
<keyword evidence="4" id="KW-0479">Metal-binding</keyword>
<keyword evidence="12" id="KW-1185">Reference proteome</keyword>
<dbReference type="Pfam" id="PF00075">
    <property type="entry name" value="RNase_H"/>
    <property type="match status" value="1"/>
</dbReference>
<dbReference type="AlphaFoldDB" id="A0A7K4JKE0"/>
<dbReference type="GO" id="GO:0004523">
    <property type="term" value="F:RNA-DNA hybrid ribonuclease activity"/>
    <property type="evidence" value="ECO:0007669"/>
    <property type="project" value="InterPro"/>
</dbReference>
<evidence type="ECO:0000256" key="6">
    <source>
        <dbReference type="ARBA" id="ARBA00022801"/>
    </source>
</evidence>
<keyword evidence="3" id="KW-0540">Nuclease</keyword>
<evidence type="ECO:0000259" key="10">
    <source>
        <dbReference type="PROSITE" id="PS50879"/>
    </source>
</evidence>
<dbReference type="GO" id="GO:0035613">
    <property type="term" value="F:RNA stem-loop binding"/>
    <property type="evidence" value="ECO:0007669"/>
    <property type="project" value="TreeGrafter"/>
</dbReference>
<evidence type="ECO:0000256" key="5">
    <source>
        <dbReference type="ARBA" id="ARBA00022759"/>
    </source>
</evidence>
<sequence length="146" mass="16227">WQRLLFTEPGASVQSLEAIAVAEALQRWTHEHLNVVTDSMFVFRLLQSMTYPGLAGSEIAIRLEAALQKRRGTASIIHINSHTAIKGLYQDGNDKADKAAQQIWTVKEAKLLHEKLHIGAKALAKHCNIPITQAKDIISTCPYCQN</sequence>
<evidence type="ECO:0000256" key="2">
    <source>
        <dbReference type="ARBA" id="ARBA00022695"/>
    </source>
</evidence>
<dbReference type="InterPro" id="IPR003308">
    <property type="entry name" value="Integrase_Zn-bd_dom_N"/>
</dbReference>
<organism evidence="11 12">
    <name type="scientific">Geococcyx californianus</name>
    <name type="common">Greater roadrunner</name>
    <name type="synonym">Saurothera californiana</name>
    <dbReference type="NCBI Taxonomy" id="8947"/>
    <lineage>
        <taxon>Eukaryota</taxon>
        <taxon>Metazoa</taxon>
        <taxon>Chordata</taxon>
        <taxon>Craniata</taxon>
        <taxon>Vertebrata</taxon>
        <taxon>Euteleostomi</taxon>
        <taxon>Archelosauria</taxon>
        <taxon>Archosauria</taxon>
        <taxon>Dinosauria</taxon>
        <taxon>Saurischia</taxon>
        <taxon>Theropoda</taxon>
        <taxon>Coelurosauria</taxon>
        <taxon>Aves</taxon>
        <taxon>Neognathae</taxon>
        <taxon>Neoaves</taxon>
        <taxon>Otidimorphae</taxon>
        <taxon>Cuculiformes</taxon>
        <taxon>Neomorphidae</taxon>
        <taxon>Geococcyx</taxon>
    </lineage>
</organism>
<feature type="non-terminal residue" evidence="11">
    <location>
        <position position="1"/>
    </location>
</feature>
<accession>A0A7K4JKE0</accession>
<evidence type="ECO:0000256" key="8">
    <source>
        <dbReference type="PROSITE-ProRule" id="PRU00450"/>
    </source>
</evidence>
<feature type="domain" description="Integrase-type" evidence="9">
    <location>
        <begin position="104"/>
        <end position="145"/>
    </location>
</feature>
<dbReference type="SUPFAM" id="SSF46919">
    <property type="entry name" value="N-terminal Zn binding domain of HIV integrase"/>
    <property type="match status" value="1"/>
</dbReference>
<comment type="caution">
    <text evidence="11">The sequence shown here is derived from an EMBL/GenBank/DDBJ whole genome shotgun (WGS) entry which is preliminary data.</text>
</comment>
<dbReference type="GO" id="GO:0008270">
    <property type="term" value="F:zinc ion binding"/>
    <property type="evidence" value="ECO:0007669"/>
    <property type="project" value="UniProtKB-KW"/>
</dbReference>
<feature type="domain" description="RNase H type-1" evidence="10">
    <location>
        <begin position="1"/>
        <end position="105"/>
    </location>
</feature>
<dbReference type="InterPro" id="IPR012337">
    <property type="entry name" value="RNaseH-like_sf"/>
</dbReference>
<dbReference type="PROSITE" id="PS50879">
    <property type="entry name" value="RNASE_H_1"/>
    <property type="match status" value="1"/>
</dbReference>
<keyword evidence="1" id="KW-0808">Transferase</keyword>
<dbReference type="InterPro" id="IPR017856">
    <property type="entry name" value="Integrase-like_N"/>
</dbReference>
<dbReference type="InterPro" id="IPR036397">
    <property type="entry name" value="RNaseH_sf"/>
</dbReference>
<evidence type="ECO:0000256" key="4">
    <source>
        <dbReference type="ARBA" id="ARBA00022723"/>
    </source>
</evidence>
<dbReference type="PANTHER" id="PTHR41694:SF3">
    <property type="entry name" value="RNA-DIRECTED DNA POLYMERASE-RELATED"/>
    <property type="match status" value="1"/>
</dbReference>
<dbReference type="PROSITE" id="PS50876">
    <property type="entry name" value="ZF_INTEGRASE"/>
    <property type="match status" value="1"/>
</dbReference>
<dbReference type="InterPro" id="IPR002156">
    <property type="entry name" value="RNaseH_domain"/>
</dbReference>
<dbReference type="SUPFAM" id="SSF53098">
    <property type="entry name" value="Ribonuclease H-like"/>
    <property type="match status" value="1"/>
</dbReference>
<evidence type="ECO:0000256" key="1">
    <source>
        <dbReference type="ARBA" id="ARBA00022679"/>
    </source>
</evidence>
<keyword evidence="2" id="KW-0548">Nucleotidyltransferase</keyword>